<evidence type="ECO:0000256" key="3">
    <source>
        <dbReference type="ARBA" id="ARBA00023163"/>
    </source>
</evidence>
<dbReference type="Gene3D" id="1.20.120.530">
    <property type="entry name" value="GntR ligand-binding domain-like"/>
    <property type="match status" value="1"/>
</dbReference>
<feature type="compositionally biased region" description="Basic and acidic residues" evidence="4">
    <location>
        <begin position="238"/>
        <end position="254"/>
    </location>
</feature>
<dbReference type="PRINTS" id="PR00035">
    <property type="entry name" value="HTHGNTR"/>
</dbReference>
<keyword evidence="1" id="KW-0805">Transcription regulation</keyword>
<dbReference type="SMART" id="SM00345">
    <property type="entry name" value="HTH_GNTR"/>
    <property type="match status" value="1"/>
</dbReference>
<dbReference type="SUPFAM" id="SSF46785">
    <property type="entry name" value="Winged helix' DNA-binding domain"/>
    <property type="match status" value="1"/>
</dbReference>
<evidence type="ECO:0000256" key="2">
    <source>
        <dbReference type="ARBA" id="ARBA00023125"/>
    </source>
</evidence>
<dbReference type="InterPro" id="IPR008920">
    <property type="entry name" value="TF_FadR/GntR_C"/>
</dbReference>
<dbReference type="InterPro" id="IPR036390">
    <property type="entry name" value="WH_DNA-bd_sf"/>
</dbReference>
<dbReference type="SMART" id="SM00895">
    <property type="entry name" value="FCD"/>
    <property type="match status" value="1"/>
</dbReference>
<dbReference type="RefSeq" id="WP_071658210.1">
    <property type="nucleotide sequence ID" value="NZ_MLCF01000128.1"/>
</dbReference>
<dbReference type="Proteomes" id="UP000243342">
    <property type="component" value="Unassembled WGS sequence"/>
</dbReference>
<protein>
    <submittedName>
        <fullName evidence="6">GntR family transcriptional regulator</fullName>
    </submittedName>
</protein>
<dbReference type="STRING" id="1428644.BIV57_19500"/>
<feature type="region of interest" description="Disordered" evidence="4">
    <location>
        <begin position="224"/>
        <end position="254"/>
    </location>
</feature>
<evidence type="ECO:0000313" key="6">
    <source>
        <dbReference type="EMBL" id="OIV35809.1"/>
    </source>
</evidence>
<organism evidence="6 7">
    <name type="scientific">Mangrovactinospora gilvigrisea</name>
    <dbReference type="NCBI Taxonomy" id="1428644"/>
    <lineage>
        <taxon>Bacteria</taxon>
        <taxon>Bacillati</taxon>
        <taxon>Actinomycetota</taxon>
        <taxon>Actinomycetes</taxon>
        <taxon>Kitasatosporales</taxon>
        <taxon>Streptomycetaceae</taxon>
        <taxon>Mangrovactinospora</taxon>
    </lineage>
</organism>
<evidence type="ECO:0000256" key="1">
    <source>
        <dbReference type="ARBA" id="ARBA00023015"/>
    </source>
</evidence>
<dbReference type="PANTHER" id="PTHR43537:SF5">
    <property type="entry name" value="UXU OPERON TRANSCRIPTIONAL REGULATOR"/>
    <property type="match status" value="1"/>
</dbReference>
<dbReference type="Pfam" id="PF07729">
    <property type="entry name" value="FCD"/>
    <property type="match status" value="1"/>
</dbReference>
<dbReference type="GO" id="GO:0003677">
    <property type="term" value="F:DNA binding"/>
    <property type="evidence" value="ECO:0007669"/>
    <property type="project" value="UniProtKB-KW"/>
</dbReference>
<keyword evidence="7" id="KW-1185">Reference proteome</keyword>
<reference evidence="6 7" key="1">
    <citation type="submission" date="2016-10" db="EMBL/GenBank/DDBJ databases">
        <title>Genome sequence of Streptomyces gilvigriseus MUSC 26.</title>
        <authorList>
            <person name="Lee L.-H."/>
            <person name="Ser H.-L."/>
        </authorList>
    </citation>
    <scope>NUCLEOTIDE SEQUENCE [LARGE SCALE GENOMIC DNA]</scope>
    <source>
        <strain evidence="6 7">MUSC 26</strain>
    </source>
</reference>
<evidence type="ECO:0000313" key="7">
    <source>
        <dbReference type="Proteomes" id="UP000243342"/>
    </source>
</evidence>
<accession>A0A1J7BQT6</accession>
<comment type="caution">
    <text evidence="6">The sequence shown here is derived from an EMBL/GenBank/DDBJ whole genome shotgun (WGS) entry which is preliminary data.</text>
</comment>
<dbReference type="CDD" id="cd07377">
    <property type="entry name" value="WHTH_GntR"/>
    <property type="match status" value="1"/>
</dbReference>
<dbReference type="PROSITE" id="PS50949">
    <property type="entry name" value="HTH_GNTR"/>
    <property type="match status" value="1"/>
</dbReference>
<dbReference type="OrthoDB" id="7989071at2"/>
<keyword evidence="2" id="KW-0238">DNA-binding</keyword>
<dbReference type="AlphaFoldDB" id="A0A1J7BQT6"/>
<feature type="domain" description="HTH gntR-type" evidence="5">
    <location>
        <begin position="1"/>
        <end position="69"/>
    </location>
</feature>
<gene>
    <name evidence="6" type="ORF">BIV57_19500</name>
</gene>
<dbReference type="InterPro" id="IPR011711">
    <property type="entry name" value="GntR_C"/>
</dbReference>
<evidence type="ECO:0000256" key="4">
    <source>
        <dbReference type="SAM" id="MobiDB-lite"/>
    </source>
</evidence>
<proteinExistence type="predicted"/>
<dbReference type="PANTHER" id="PTHR43537">
    <property type="entry name" value="TRANSCRIPTIONAL REGULATOR, GNTR FAMILY"/>
    <property type="match status" value="1"/>
</dbReference>
<dbReference type="InterPro" id="IPR036388">
    <property type="entry name" value="WH-like_DNA-bd_sf"/>
</dbReference>
<evidence type="ECO:0000259" key="5">
    <source>
        <dbReference type="PROSITE" id="PS50949"/>
    </source>
</evidence>
<dbReference type="GO" id="GO:0003700">
    <property type="term" value="F:DNA-binding transcription factor activity"/>
    <property type="evidence" value="ECO:0007669"/>
    <property type="project" value="InterPro"/>
</dbReference>
<keyword evidence="3" id="KW-0804">Transcription</keyword>
<dbReference type="InterPro" id="IPR000524">
    <property type="entry name" value="Tscrpt_reg_HTH_GntR"/>
</dbReference>
<name>A0A1J7BQT6_9ACTN</name>
<sequence>MALTDDAIAKITKLIRDGELSPGSRLPPEQQLAAQLGLSRNSMREAVKALEVARVLDVRRGDGTYVTSLEPGLLLQSLGFAIDLLSGDTLLEVLEVRRLLEPTATSLAAQRMTPEHLAEVRGHLEQMADAGDDIERLVRHDAAFHRAVVHATGNETLVSILDGVSGRTVRGRVWHGIVDAEAAAVTLAEHRAIFRALESQDGPLAQAAALVHVHTSESWLRNALGRVEDEEGGPAAAAKDDAKDAKGDTKEGKE</sequence>
<dbReference type="EMBL" id="MLCF01000128">
    <property type="protein sequence ID" value="OIV35809.1"/>
    <property type="molecule type" value="Genomic_DNA"/>
</dbReference>
<dbReference type="Gene3D" id="1.10.10.10">
    <property type="entry name" value="Winged helix-like DNA-binding domain superfamily/Winged helix DNA-binding domain"/>
    <property type="match status" value="1"/>
</dbReference>
<dbReference type="Pfam" id="PF00392">
    <property type="entry name" value="GntR"/>
    <property type="match status" value="1"/>
</dbReference>
<dbReference type="SUPFAM" id="SSF48008">
    <property type="entry name" value="GntR ligand-binding domain-like"/>
    <property type="match status" value="1"/>
</dbReference>